<name>A0A4Y8MVH3_9BURK</name>
<evidence type="ECO:0000256" key="5">
    <source>
        <dbReference type="ARBA" id="ARBA00012029"/>
    </source>
</evidence>
<dbReference type="SMART" id="SM00990">
    <property type="entry name" value="VRR_NUC"/>
    <property type="match status" value="1"/>
</dbReference>
<sequence length="639" mass="70990">MATAASPYALYYLLNFERALAWLAQRYDDLFDAREQAFLREFAALPQSSRALLVRMLMRKGTLFRASRLSYDEIGCPVQATAPIAALGWVDTEPKLTLDELFALTTRAGLMEIFADAIAIIPGARSLRKPDLLETLRPFCASESDEQGATARPLSAWHSRTDDRVFHVAIAPLCERLRLMFFGNLQQEWSEFVLADLGVFQYEKVAFAPSSRAFQQRADVDVYLALHACREALECLPGDETEAVTVEEIVATVAAIETANPWLETRRAKLLFRIGCLCERRQNWAAALAVYERCAWPGARHRRMRVLERSERFDDAFALASQAAAAPESEEEAQRVARMLPRLQRKRGEPVARARAARPVERSTLVLPRPETPIPVEYVARDHLTCDTAPVHYVENALINSLFGLLCWEPVFAALPGAFFHPFQRGPADLHAPDFHARRAEQFAACLEQLDSGVYRETIVRHLHGKAGLQSPFVFWGLLTPELVALALDCLPAAHLKLWFVRLLRDVRGNRSGLPDLIRFWPAERRYELIEVKGPGDRLQDNQIRWLAYCAQHGMPVRVLDVRWADEAVVADGGAAEDGTVAAEAAIEAVSEAALEAAINTTIELAAEAATKATIEVAAKPAANTAATTAITSTTEARA</sequence>
<dbReference type="GO" id="GO:0004528">
    <property type="term" value="F:phosphodiesterase I activity"/>
    <property type="evidence" value="ECO:0007669"/>
    <property type="project" value="UniProtKB-EC"/>
</dbReference>
<dbReference type="Pfam" id="PF08774">
    <property type="entry name" value="VRR_NUC"/>
    <property type="match status" value="1"/>
</dbReference>
<evidence type="ECO:0000313" key="13">
    <source>
        <dbReference type="Proteomes" id="UP000297385"/>
    </source>
</evidence>
<keyword evidence="10" id="KW-0464">Manganese</keyword>
<protein>
    <recommendedName>
        <fullName evidence="5">phosphodiesterase I</fullName>
        <ecNumber evidence="5">3.1.4.1</ecNumber>
    </recommendedName>
</protein>
<accession>A0A4Y8MVH3</accession>
<evidence type="ECO:0000256" key="9">
    <source>
        <dbReference type="ARBA" id="ARBA00022842"/>
    </source>
</evidence>
<dbReference type="GO" id="GO:0003676">
    <property type="term" value="F:nucleic acid binding"/>
    <property type="evidence" value="ECO:0007669"/>
    <property type="project" value="InterPro"/>
</dbReference>
<evidence type="ECO:0000256" key="1">
    <source>
        <dbReference type="ARBA" id="ARBA00000983"/>
    </source>
</evidence>
<evidence type="ECO:0000256" key="8">
    <source>
        <dbReference type="ARBA" id="ARBA00022801"/>
    </source>
</evidence>
<proteinExistence type="inferred from homology"/>
<evidence type="ECO:0000256" key="2">
    <source>
        <dbReference type="ARBA" id="ARBA00001936"/>
    </source>
</evidence>
<dbReference type="PANTHER" id="PTHR15749">
    <property type="entry name" value="FANCONI-ASSOCIATED NUCLEASE 1"/>
    <property type="match status" value="1"/>
</dbReference>
<evidence type="ECO:0000259" key="11">
    <source>
        <dbReference type="SMART" id="SM00990"/>
    </source>
</evidence>
<evidence type="ECO:0000256" key="6">
    <source>
        <dbReference type="ARBA" id="ARBA00022722"/>
    </source>
</evidence>
<comment type="caution">
    <text evidence="12">The sequence shown here is derived from an EMBL/GenBank/DDBJ whole genome shotgun (WGS) entry which is preliminary data.</text>
</comment>
<dbReference type="Pfam" id="PF18081">
    <property type="entry name" value="FANC_SAP"/>
    <property type="match status" value="1"/>
</dbReference>
<evidence type="ECO:0000256" key="3">
    <source>
        <dbReference type="ARBA" id="ARBA00001946"/>
    </source>
</evidence>
<dbReference type="InterPro" id="IPR049125">
    <property type="entry name" value="FAN1-like_WH"/>
</dbReference>
<dbReference type="GO" id="GO:0036297">
    <property type="term" value="P:interstrand cross-link repair"/>
    <property type="evidence" value="ECO:0007669"/>
    <property type="project" value="InterPro"/>
</dbReference>
<dbReference type="InterPro" id="IPR011856">
    <property type="entry name" value="tRNA_endonuc-like_dom_sf"/>
</dbReference>
<comment type="similarity">
    <text evidence="4">Belongs to the FAN1 family.</text>
</comment>
<dbReference type="GO" id="GO:0046872">
    <property type="term" value="F:metal ion binding"/>
    <property type="evidence" value="ECO:0007669"/>
    <property type="project" value="UniProtKB-KW"/>
</dbReference>
<dbReference type="EC" id="3.1.4.1" evidence="5"/>
<dbReference type="RefSeq" id="WP_134464251.1">
    <property type="nucleotide sequence ID" value="NZ_JBHMFL010000140.1"/>
</dbReference>
<dbReference type="PANTHER" id="PTHR15749:SF4">
    <property type="entry name" value="FANCONI-ASSOCIATED NUCLEASE 1"/>
    <property type="match status" value="1"/>
</dbReference>
<keyword evidence="9" id="KW-0460">Magnesium</keyword>
<dbReference type="Proteomes" id="UP000297385">
    <property type="component" value="Unassembled WGS sequence"/>
</dbReference>
<evidence type="ECO:0000256" key="7">
    <source>
        <dbReference type="ARBA" id="ARBA00022723"/>
    </source>
</evidence>
<evidence type="ECO:0000313" key="12">
    <source>
        <dbReference type="EMBL" id="TFE41323.1"/>
    </source>
</evidence>
<dbReference type="GeneID" id="97309199"/>
<dbReference type="Gene3D" id="3.40.1350.10">
    <property type="match status" value="1"/>
</dbReference>
<comment type="cofactor">
    <cofactor evidence="2">
        <name>Mn(2+)</name>
        <dbReference type="ChEBI" id="CHEBI:29035"/>
    </cofactor>
</comment>
<organism evidence="12 13">
    <name type="scientific">Paraburkholderia dipogonis</name>
    <dbReference type="NCBI Taxonomy" id="1211383"/>
    <lineage>
        <taxon>Bacteria</taxon>
        <taxon>Pseudomonadati</taxon>
        <taxon>Pseudomonadota</taxon>
        <taxon>Betaproteobacteria</taxon>
        <taxon>Burkholderiales</taxon>
        <taxon>Burkholderiaceae</taxon>
        <taxon>Paraburkholderia</taxon>
    </lineage>
</organism>
<dbReference type="InterPro" id="IPR033315">
    <property type="entry name" value="Fan1-like"/>
</dbReference>
<dbReference type="InterPro" id="IPR040603">
    <property type="entry name" value="FAN1_SAP_bact"/>
</dbReference>
<dbReference type="Pfam" id="PF21315">
    <property type="entry name" value="FAN1_HTH"/>
    <property type="match status" value="1"/>
</dbReference>
<keyword evidence="7" id="KW-0479">Metal-binding</keyword>
<evidence type="ECO:0000256" key="4">
    <source>
        <dbReference type="ARBA" id="ARBA00005533"/>
    </source>
</evidence>
<evidence type="ECO:0000256" key="10">
    <source>
        <dbReference type="ARBA" id="ARBA00023211"/>
    </source>
</evidence>
<dbReference type="InterPro" id="IPR014883">
    <property type="entry name" value="VRR_NUC"/>
</dbReference>
<reference evidence="12 13" key="1">
    <citation type="submission" date="2019-03" db="EMBL/GenBank/DDBJ databases">
        <title>Complete Genome Sequence of Paraburkholderia dipogonis ICMP 19430T, a Nitrogen-fixing Symbiont of the South African Invasive Legume Dipogon lignosus in New Zealand.</title>
        <authorList>
            <person name="De Meyer S.E."/>
        </authorList>
    </citation>
    <scope>NUCLEOTIDE SEQUENCE [LARGE SCALE GENOMIC DNA]</scope>
    <source>
        <strain evidence="12 13">ICMP 19430</strain>
    </source>
</reference>
<feature type="domain" description="VRR-NUC" evidence="11">
    <location>
        <begin position="450"/>
        <end position="564"/>
    </location>
</feature>
<keyword evidence="6" id="KW-0540">Nuclease</keyword>
<gene>
    <name evidence="12" type="ORF">E2553_32130</name>
</gene>
<comment type="catalytic activity">
    <reaction evidence="1">
        <text>Hydrolytically removes 5'-nucleotides successively from the 3'-hydroxy termini of 3'-hydroxy-terminated oligonucleotides.</text>
        <dbReference type="EC" id="3.1.4.1"/>
    </reaction>
</comment>
<keyword evidence="8" id="KW-0378">Hydrolase</keyword>
<dbReference type="EMBL" id="SNVI01000002">
    <property type="protein sequence ID" value="TFE41323.1"/>
    <property type="molecule type" value="Genomic_DNA"/>
</dbReference>
<dbReference type="AlphaFoldDB" id="A0A4Y8MVH3"/>
<comment type="cofactor">
    <cofactor evidence="3">
        <name>Mg(2+)</name>
        <dbReference type="ChEBI" id="CHEBI:18420"/>
    </cofactor>
</comment>